<keyword evidence="2" id="KW-1185">Reference proteome</keyword>
<protein>
    <recommendedName>
        <fullName evidence="3">Tetratricopeptide repeat protein</fullName>
    </recommendedName>
</protein>
<dbReference type="EMBL" id="CP036433">
    <property type="protein sequence ID" value="QDU95689.1"/>
    <property type="molecule type" value="Genomic_DNA"/>
</dbReference>
<proteinExistence type="predicted"/>
<gene>
    <name evidence="1" type="ORF">Pla8534_35060</name>
</gene>
<dbReference type="RefSeq" id="WP_145054399.1">
    <property type="nucleotide sequence ID" value="NZ_CP036433.1"/>
</dbReference>
<evidence type="ECO:0008006" key="3">
    <source>
        <dbReference type="Google" id="ProtNLM"/>
    </source>
</evidence>
<dbReference type="KEGG" id="lcre:Pla8534_35060"/>
<organism evidence="1 2">
    <name type="scientific">Lignipirellula cremea</name>
    <dbReference type="NCBI Taxonomy" id="2528010"/>
    <lineage>
        <taxon>Bacteria</taxon>
        <taxon>Pseudomonadati</taxon>
        <taxon>Planctomycetota</taxon>
        <taxon>Planctomycetia</taxon>
        <taxon>Pirellulales</taxon>
        <taxon>Pirellulaceae</taxon>
        <taxon>Lignipirellula</taxon>
    </lineage>
</organism>
<dbReference type="OrthoDB" id="56388at2"/>
<name>A0A518DV32_9BACT</name>
<accession>A0A518DV32</accession>
<dbReference type="Proteomes" id="UP000317648">
    <property type="component" value="Chromosome"/>
</dbReference>
<dbReference type="AlphaFoldDB" id="A0A518DV32"/>
<evidence type="ECO:0000313" key="1">
    <source>
        <dbReference type="EMBL" id="QDU95689.1"/>
    </source>
</evidence>
<evidence type="ECO:0000313" key="2">
    <source>
        <dbReference type="Proteomes" id="UP000317648"/>
    </source>
</evidence>
<sequence length="361" mass="41585">MTNDSYDQAARLLQEARALPNGDVQLRMTEEAVRLVDRSGDPDFQFYARLKLVEAATFSGKREKSLAAFAWCLSAFQAEPTRYDHYEHDLLWGFKYMLSEAIELPQISRAEFEQLAAQMVELYRRGGYNLRPVHSLQMQFAVSTGEYEIARAELQRYRRMERDPLADCAACEDSNDTEVAGLAGDFKKMLALSEPALAGRVSCATVPHDTCADCLWPLAMLGRYEEADANQRRGYRLIRNNSSFLRSTGRHMAYLVHRNRQRAALGILERHLSWALDTFQLWSQYHFFVAARSLMRLVGEKKTQIKLNLPAPFPLYQKSGEYETAVLVQWFEEKVNTVGERFNQRNGNQFATTEFLQQLEY</sequence>
<reference evidence="1 2" key="1">
    <citation type="submission" date="2019-02" db="EMBL/GenBank/DDBJ databases">
        <title>Deep-cultivation of Planctomycetes and their phenomic and genomic characterization uncovers novel biology.</title>
        <authorList>
            <person name="Wiegand S."/>
            <person name="Jogler M."/>
            <person name="Boedeker C."/>
            <person name="Pinto D."/>
            <person name="Vollmers J."/>
            <person name="Rivas-Marin E."/>
            <person name="Kohn T."/>
            <person name="Peeters S.H."/>
            <person name="Heuer A."/>
            <person name="Rast P."/>
            <person name="Oberbeckmann S."/>
            <person name="Bunk B."/>
            <person name="Jeske O."/>
            <person name="Meyerdierks A."/>
            <person name="Storesund J.E."/>
            <person name="Kallscheuer N."/>
            <person name="Luecker S."/>
            <person name="Lage O.M."/>
            <person name="Pohl T."/>
            <person name="Merkel B.J."/>
            <person name="Hornburger P."/>
            <person name="Mueller R.-W."/>
            <person name="Bruemmer F."/>
            <person name="Labrenz M."/>
            <person name="Spormann A.M."/>
            <person name="Op den Camp H."/>
            <person name="Overmann J."/>
            <person name="Amann R."/>
            <person name="Jetten M.S.M."/>
            <person name="Mascher T."/>
            <person name="Medema M.H."/>
            <person name="Devos D.P."/>
            <person name="Kaster A.-K."/>
            <person name="Ovreas L."/>
            <person name="Rohde M."/>
            <person name="Galperin M.Y."/>
            <person name="Jogler C."/>
        </authorList>
    </citation>
    <scope>NUCLEOTIDE SEQUENCE [LARGE SCALE GENOMIC DNA]</scope>
    <source>
        <strain evidence="1 2">Pla85_3_4</strain>
    </source>
</reference>